<feature type="domain" description="ABC transmembrane type-1" evidence="4">
    <location>
        <begin position="41"/>
        <end position="109"/>
    </location>
</feature>
<proteinExistence type="predicted"/>
<dbReference type="GO" id="GO:0005524">
    <property type="term" value="F:ATP binding"/>
    <property type="evidence" value="ECO:0007669"/>
    <property type="project" value="UniProtKB-KW"/>
</dbReference>
<dbReference type="InterPro" id="IPR011527">
    <property type="entry name" value="ABC1_TM_dom"/>
</dbReference>
<sequence length="132" mass="14351">MGKARKLSAEDLKFVVNEKGASGDRKKAQVNGEFFKSLRGILNILVPGVWTREAGFLTLVAGTLITRSMCDIWMIHNGTLIEGSIISKDMNGFLKHLVELMLAMPAVSLACVINIRGVLCGCCDGGWAVWLL</sequence>
<evidence type="ECO:0000256" key="3">
    <source>
        <dbReference type="ARBA" id="ARBA00023136"/>
    </source>
</evidence>
<gene>
    <name evidence="5" type="primary">ABCD3</name>
    <name evidence="5" type="ORF">E2C01_026960</name>
</gene>
<keyword evidence="6" id="KW-1185">Reference proteome</keyword>
<dbReference type="GO" id="GO:0140359">
    <property type="term" value="F:ABC-type transporter activity"/>
    <property type="evidence" value="ECO:0007669"/>
    <property type="project" value="InterPro"/>
</dbReference>
<evidence type="ECO:0000313" key="5">
    <source>
        <dbReference type="EMBL" id="MPC33604.1"/>
    </source>
</evidence>
<dbReference type="Pfam" id="PF06472">
    <property type="entry name" value="ABC_membrane_2"/>
    <property type="match status" value="1"/>
</dbReference>
<evidence type="ECO:0000256" key="1">
    <source>
        <dbReference type="ARBA" id="ARBA00022692"/>
    </source>
</evidence>
<dbReference type="EMBL" id="VSRR010002868">
    <property type="protein sequence ID" value="MPC33604.1"/>
    <property type="molecule type" value="Genomic_DNA"/>
</dbReference>
<evidence type="ECO:0000259" key="4">
    <source>
        <dbReference type="Pfam" id="PF06472"/>
    </source>
</evidence>
<evidence type="ECO:0000256" key="2">
    <source>
        <dbReference type="ARBA" id="ARBA00022989"/>
    </source>
</evidence>
<reference evidence="5 6" key="1">
    <citation type="submission" date="2019-05" db="EMBL/GenBank/DDBJ databases">
        <title>Another draft genome of Portunus trituberculatus and its Hox gene families provides insights of decapod evolution.</title>
        <authorList>
            <person name="Jeong J.-H."/>
            <person name="Song I."/>
            <person name="Kim S."/>
            <person name="Choi T."/>
            <person name="Kim D."/>
            <person name="Ryu S."/>
            <person name="Kim W."/>
        </authorList>
    </citation>
    <scope>NUCLEOTIDE SEQUENCE [LARGE SCALE GENOMIC DNA]</scope>
    <source>
        <tissue evidence="5">Muscle</tissue>
    </source>
</reference>
<evidence type="ECO:0000313" key="6">
    <source>
        <dbReference type="Proteomes" id="UP000324222"/>
    </source>
</evidence>
<organism evidence="5 6">
    <name type="scientific">Portunus trituberculatus</name>
    <name type="common">Swimming crab</name>
    <name type="synonym">Neptunus trituberculatus</name>
    <dbReference type="NCBI Taxonomy" id="210409"/>
    <lineage>
        <taxon>Eukaryota</taxon>
        <taxon>Metazoa</taxon>
        <taxon>Ecdysozoa</taxon>
        <taxon>Arthropoda</taxon>
        <taxon>Crustacea</taxon>
        <taxon>Multicrustacea</taxon>
        <taxon>Malacostraca</taxon>
        <taxon>Eumalacostraca</taxon>
        <taxon>Eucarida</taxon>
        <taxon>Decapoda</taxon>
        <taxon>Pleocyemata</taxon>
        <taxon>Brachyura</taxon>
        <taxon>Eubrachyura</taxon>
        <taxon>Portunoidea</taxon>
        <taxon>Portunidae</taxon>
        <taxon>Portuninae</taxon>
        <taxon>Portunus</taxon>
    </lineage>
</organism>
<accession>A0A5B7EMH2</accession>
<keyword evidence="2" id="KW-1133">Transmembrane helix</keyword>
<dbReference type="AlphaFoldDB" id="A0A5B7EMH2"/>
<keyword evidence="3" id="KW-0472">Membrane</keyword>
<dbReference type="GO" id="GO:0016020">
    <property type="term" value="C:membrane"/>
    <property type="evidence" value="ECO:0007669"/>
    <property type="project" value="InterPro"/>
</dbReference>
<name>A0A5B7EMH2_PORTR</name>
<comment type="caution">
    <text evidence="5">The sequence shown here is derived from an EMBL/GenBank/DDBJ whole genome shotgun (WGS) entry which is preliminary data.</text>
</comment>
<keyword evidence="5" id="KW-0067">ATP-binding</keyword>
<keyword evidence="5" id="KW-0547">Nucleotide-binding</keyword>
<dbReference type="OrthoDB" id="422637at2759"/>
<protein>
    <submittedName>
        <fullName evidence="5">ATP-binding cassette sub-family D member 3</fullName>
    </submittedName>
</protein>
<keyword evidence="1" id="KW-0812">Transmembrane</keyword>
<dbReference type="Proteomes" id="UP000324222">
    <property type="component" value="Unassembled WGS sequence"/>
</dbReference>